<dbReference type="KEGG" id="cim:CIMG_13301"/>
<evidence type="ECO:0000313" key="2">
    <source>
        <dbReference type="EMBL" id="KJF60885.1"/>
    </source>
</evidence>
<dbReference type="VEuPathDB" id="FungiDB:CIMG_13301"/>
<feature type="region of interest" description="Disordered" evidence="1">
    <location>
        <begin position="14"/>
        <end position="34"/>
    </location>
</feature>
<evidence type="ECO:0000256" key="1">
    <source>
        <dbReference type="SAM" id="MobiDB-lite"/>
    </source>
</evidence>
<reference evidence="3" key="1">
    <citation type="journal article" date="2009" name="Genome Res.">
        <title>Comparative genomic analyses of the human fungal pathogens Coccidioides and their relatives.</title>
        <authorList>
            <person name="Sharpton T.J."/>
            <person name="Stajich J.E."/>
            <person name="Rounsley S.D."/>
            <person name="Gardner M.J."/>
            <person name="Wortman J.R."/>
            <person name="Jordar V.S."/>
            <person name="Maiti R."/>
            <person name="Kodira C.D."/>
            <person name="Neafsey D.E."/>
            <person name="Zeng Q."/>
            <person name="Hung C.-Y."/>
            <person name="McMahan C."/>
            <person name="Muszewska A."/>
            <person name="Grynberg M."/>
            <person name="Mandel M.A."/>
            <person name="Kellner E.M."/>
            <person name="Barker B.M."/>
            <person name="Galgiani J.N."/>
            <person name="Orbach M.J."/>
            <person name="Kirkland T.N."/>
            <person name="Cole G.T."/>
            <person name="Henn M.R."/>
            <person name="Birren B.W."/>
            <person name="Taylor J.W."/>
        </authorList>
    </citation>
    <scope>NUCLEOTIDE SEQUENCE [LARGE SCALE GENOMIC DNA]</scope>
    <source>
        <strain evidence="3">RS</strain>
    </source>
</reference>
<keyword evidence="3" id="KW-1185">Reference proteome</keyword>
<proteinExistence type="predicted"/>
<sequence>MAVPHRSQALRRLAAKEKGGRDTRRQEIPPPAHSGYYRAGIKELNLPNVLFAQAFTIAGQYPGLSRKLPPNLYRYPLYQGE</sequence>
<evidence type="ECO:0000313" key="3">
    <source>
        <dbReference type="Proteomes" id="UP000001261"/>
    </source>
</evidence>
<name>A0A0D8JU59_COCIM</name>
<dbReference type="GeneID" id="24164928"/>
<dbReference type="InParanoid" id="A0A0D8JU59"/>
<protein>
    <submittedName>
        <fullName evidence="2">Uncharacterized protein</fullName>
    </submittedName>
</protein>
<dbReference type="Proteomes" id="UP000001261">
    <property type="component" value="Unassembled WGS sequence"/>
</dbReference>
<feature type="compositionally biased region" description="Basic and acidic residues" evidence="1">
    <location>
        <begin position="14"/>
        <end position="27"/>
    </location>
</feature>
<reference evidence="3" key="2">
    <citation type="journal article" date="2010" name="Genome Res.">
        <title>Population genomic sequencing of Coccidioides fungi reveals recent hybridization and transposon control.</title>
        <authorList>
            <person name="Neafsey D.E."/>
            <person name="Barker B.M."/>
            <person name="Sharpton T.J."/>
            <person name="Stajich J.E."/>
            <person name="Park D.J."/>
            <person name="Whiston E."/>
            <person name="Hung C.-Y."/>
            <person name="McMahan C."/>
            <person name="White J."/>
            <person name="Sykes S."/>
            <person name="Heiman D."/>
            <person name="Young S."/>
            <person name="Zeng Q."/>
            <person name="Abouelleil A."/>
            <person name="Aftuck L."/>
            <person name="Bessette D."/>
            <person name="Brown A."/>
            <person name="FitzGerald M."/>
            <person name="Lui A."/>
            <person name="Macdonald J.P."/>
            <person name="Priest M."/>
            <person name="Orbach M.J."/>
            <person name="Galgiani J.N."/>
            <person name="Kirkland T.N."/>
            <person name="Cole G.T."/>
            <person name="Birren B.W."/>
            <person name="Henn M.R."/>
            <person name="Taylor J.W."/>
            <person name="Rounsley S.D."/>
        </authorList>
    </citation>
    <scope>GENOME REANNOTATION</scope>
    <source>
        <strain evidence="3">RS</strain>
    </source>
</reference>
<accession>A0A0D8JU59</accession>
<dbReference type="RefSeq" id="XP_004445153.1">
    <property type="nucleotide sequence ID" value="XM_004445096.1"/>
</dbReference>
<organism evidence="2 3">
    <name type="scientific">Coccidioides immitis (strain RS)</name>
    <name type="common">Valley fever fungus</name>
    <dbReference type="NCBI Taxonomy" id="246410"/>
    <lineage>
        <taxon>Eukaryota</taxon>
        <taxon>Fungi</taxon>
        <taxon>Dikarya</taxon>
        <taxon>Ascomycota</taxon>
        <taxon>Pezizomycotina</taxon>
        <taxon>Eurotiomycetes</taxon>
        <taxon>Eurotiomycetidae</taxon>
        <taxon>Onygenales</taxon>
        <taxon>Onygenaceae</taxon>
        <taxon>Coccidioides</taxon>
    </lineage>
</organism>
<gene>
    <name evidence="2" type="ORF">CIMG_13301</name>
</gene>
<dbReference type="AlphaFoldDB" id="A0A0D8JU59"/>
<dbReference type="EMBL" id="GG704913">
    <property type="protein sequence ID" value="KJF60885.1"/>
    <property type="molecule type" value="Genomic_DNA"/>
</dbReference>